<keyword evidence="10" id="KW-0333">Golgi apparatus</keyword>
<evidence type="ECO:0000313" key="16">
    <source>
        <dbReference type="Proteomes" id="UP000008909"/>
    </source>
</evidence>
<evidence type="ECO:0000256" key="10">
    <source>
        <dbReference type="ARBA" id="ARBA00023034"/>
    </source>
</evidence>
<evidence type="ECO:0000256" key="1">
    <source>
        <dbReference type="ARBA" id="ARBA00004323"/>
    </source>
</evidence>
<comment type="pathway">
    <text evidence="2">Protein modification; protein glycosylation.</text>
</comment>
<reference key="2">
    <citation type="submission" date="2011-10" db="EMBL/GenBank/DDBJ databases">
        <title>The genome and transcriptome sequence of Clonorchis sinensis provide insights into the carcinogenic liver fluke.</title>
        <authorList>
            <person name="Wang X."/>
            <person name="Huang Y."/>
            <person name="Chen W."/>
            <person name="Liu H."/>
            <person name="Guo L."/>
            <person name="Chen Y."/>
            <person name="Luo F."/>
            <person name="Zhou W."/>
            <person name="Sun J."/>
            <person name="Mao Q."/>
            <person name="Liang P."/>
            <person name="Zhou C."/>
            <person name="Tian Y."/>
            <person name="Men J."/>
            <person name="Lv X."/>
            <person name="Huang L."/>
            <person name="Zhou J."/>
            <person name="Hu Y."/>
            <person name="Li R."/>
            <person name="Zhang F."/>
            <person name="Lei H."/>
            <person name="Li X."/>
            <person name="Hu X."/>
            <person name="Liang C."/>
            <person name="Xu J."/>
            <person name="Wu Z."/>
            <person name="Yu X."/>
        </authorList>
    </citation>
    <scope>NUCLEOTIDE SEQUENCE</scope>
    <source>
        <strain>Henan</strain>
    </source>
</reference>
<evidence type="ECO:0000256" key="7">
    <source>
        <dbReference type="ARBA" id="ARBA00022692"/>
    </source>
</evidence>
<reference evidence="15" key="1">
    <citation type="journal article" date="2011" name="Genome Biol.">
        <title>The draft genome of the carcinogenic human liver fluke Clonorchis sinensis.</title>
        <authorList>
            <person name="Wang X."/>
            <person name="Chen W."/>
            <person name="Huang Y."/>
            <person name="Sun J."/>
            <person name="Men J."/>
            <person name="Liu H."/>
            <person name="Luo F."/>
            <person name="Guo L."/>
            <person name="Lv X."/>
            <person name="Deng C."/>
            <person name="Zhou C."/>
            <person name="Fan Y."/>
            <person name="Li X."/>
            <person name="Huang L."/>
            <person name="Hu Y."/>
            <person name="Liang C."/>
            <person name="Hu X."/>
            <person name="Xu J."/>
            <person name="Yu X."/>
        </authorList>
    </citation>
    <scope>NUCLEOTIDE SEQUENCE [LARGE SCALE GENOMIC DNA]</scope>
    <source>
        <strain evidence="15">Henan</strain>
    </source>
</reference>
<dbReference type="GO" id="GO:0006487">
    <property type="term" value="P:protein N-linked glycosylation"/>
    <property type="evidence" value="ECO:0007669"/>
    <property type="project" value="TreeGrafter"/>
</dbReference>
<evidence type="ECO:0000256" key="13">
    <source>
        <dbReference type="ARBA" id="ARBA00048243"/>
    </source>
</evidence>
<dbReference type="PANTHER" id="PTHR15075">
    <property type="entry name" value="ALPHA-MANNOSIDE BETA-1,6-N-ACETYLGLUCOSAMINYLTRANSFERASE"/>
    <property type="match status" value="1"/>
</dbReference>
<evidence type="ECO:0000256" key="8">
    <source>
        <dbReference type="ARBA" id="ARBA00022968"/>
    </source>
</evidence>
<keyword evidence="7" id="KW-0812">Transmembrane</keyword>
<evidence type="ECO:0000256" key="11">
    <source>
        <dbReference type="ARBA" id="ARBA00023136"/>
    </source>
</evidence>
<dbReference type="GO" id="GO:0000139">
    <property type="term" value="C:Golgi membrane"/>
    <property type="evidence" value="ECO:0007669"/>
    <property type="project" value="UniProtKB-SubCell"/>
</dbReference>
<name>H2KSB7_CLOSI</name>
<keyword evidence="5" id="KW-0328">Glycosyltransferase</keyword>
<protein>
    <recommendedName>
        <fullName evidence="4">alpha-1,6-mannosyl-glycoprotein 6-beta-N-acetylglucosaminyltransferase</fullName>
        <ecNumber evidence="4">2.4.1.155</ecNumber>
    </recommendedName>
</protein>
<comment type="similarity">
    <text evidence="3">Belongs to the glycosyltransferase 18 family.</text>
</comment>
<dbReference type="Pfam" id="PF15024">
    <property type="entry name" value="Glyco_transf_18"/>
    <property type="match status" value="1"/>
</dbReference>
<dbReference type="InterPro" id="IPR026116">
    <property type="entry name" value="GT18_cat"/>
</dbReference>
<feature type="domain" description="Glycosyltransferase family 18 catalytic" evidence="14">
    <location>
        <begin position="91"/>
        <end position="554"/>
    </location>
</feature>
<evidence type="ECO:0000256" key="4">
    <source>
        <dbReference type="ARBA" id="ARBA00012671"/>
    </source>
</evidence>
<sequence length="671" mass="76609">MEDVLAGTVFGPLDMRKAISCPQGRHPVQMKHRHLAFLARRLGGPYGAIPVELAIPSRLRILRRSHSISVVVLFTKQHILCLNQVETCRYLTKKTDLDILLDRIKTDQEHFRSDEFTKARLRRMWPAWNEGLKTFKELVGDTNCSLKQSRNPCFRKQARLNILLHMGLLTLQNSLGIEENVRKGGPLGELVQWTDLIAGIYLLGHNLTVSKSTMQTKSILESIGFAPCDKAEGKLHVIFTDIRGYREIRRMKLNLPECMFRILDSFGTQSQYNRKAGEPYGGLNLNLQQFYTLFPHSPDNTFLGFVVEKPLHALQRVIRPTSGKPLGLVAGKAAYMWRGLTPYLEILSEFLEIHGNVADGNSSNLPAFVINHKMTYGYDYLNLLNSVQVLIGLGFPFEGPAPLEAIANGIVFLNMRLKPPHGRARTPFFAGKPTDRELHSQHPYIEEYIGEPYSYILDKDNPDQIRETMRRLLANPLTNGYRTFEFTEAGYLERLNAFLEHQEFCNTPVTYPKSSPDPYQYSARFFNWPPKETGLYSIRAFVGESCATACSKHKPTKEFYHQTEYLERRNRVVEPGPNMSVWNRLYCAPEHFPTVNRDLNVYAACQSEYDLEDSRAPYYDPVKKDCVRQKSPLWFDCMKLVMPPTSGSPIERICPCRDSLIGQSALCKACV</sequence>
<keyword evidence="8" id="KW-0735">Signal-anchor</keyword>
<dbReference type="PANTHER" id="PTHR15075:SF2">
    <property type="entry name" value="ALPHA-1,6-MANNOSYLGLYCOPROTEIN 6-BETA-N-ACETYLGLUCOSAMINYLTRANSFERASE"/>
    <property type="match status" value="1"/>
</dbReference>
<dbReference type="EC" id="2.4.1.155" evidence="4"/>
<keyword evidence="11" id="KW-0472">Membrane</keyword>
<keyword evidence="16" id="KW-1185">Reference proteome</keyword>
<gene>
    <name evidence="15" type="ORF">CLF_108794</name>
</gene>
<dbReference type="UniPathway" id="UPA00378"/>
<dbReference type="AlphaFoldDB" id="H2KSB7"/>
<comment type="subcellular location">
    <subcellularLocation>
        <location evidence="1">Golgi apparatus membrane</location>
        <topology evidence="1">Single-pass type II membrane protein</topology>
    </subcellularLocation>
</comment>
<dbReference type="GO" id="GO:0030144">
    <property type="term" value="F:alpha-1,6-mannosylglycoprotein 6-beta-N-acetylglucosaminyltransferase activity"/>
    <property type="evidence" value="ECO:0007669"/>
    <property type="project" value="UniProtKB-EC"/>
</dbReference>
<evidence type="ECO:0000256" key="2">
    <source>
        <dbReference type="ARBA" id="ARBA00004922"/>
    </source>
</evidence>
<keyword evidence="9" id="KW-1133">Transmembrane helix</keyword>
<organism evidence="15 16">
    <name type="scientific">Clonorchis sinensis</name>
    <name type="common">Chinese liver fluke</name>
    <dbReference type="NCBI Taxonomy" id="79923"/>
    <lineage>
        <taxon>Eukaryota</taxon>
        <taxon>Metazoa</taxon>
        <taxon>Spiralia</taxon>
        <taxon>Lophotrochozoa</taxon>
        <taxon>Platyhelminthes</taxon>
        <taxon>Trematoda</taxon>
        <taxon>Digenea</taxon>
        <taxon>Opisthorchiida</taxon>
        <taxon>Opisthorchiata</taxon>
        <taxon>Opisthorchiidae</taxon>
        <taxon>Clonorchis</taxon>
    </lineage>
</organism>
<evidence type="ECO:0000256" key="3">
    <source>
        <dbReference type="ARBA" id="ARBA00007477"/>
    </source>
</evidence>
<dbReference type="Proteomes" id="UP000008909">
    <property type="component" value="Unassembled WGS sequence"/>
</dbReference>
<proteinExistence type="inferred from homology"/>
<accession>H2KSB7</accession>
<dbReference type="InterPro" id="IPR052105">
    <property type="entry name" value="MGAT5_Glycosyltransferase"/>
</dbReference>
<dbReference type="EMBL" id="DF143352">
    <property type="protein sequence ID" value="GAA40344.2"/>
    <property type="molecule type" value="Genomic_DNA"/>
</dbReference>
<comment type="catalytic activity">
    <reaction evidence="13">
        <text>N(4)-{beta-D-GlcNAc-(1-&gt;2)-[beta-D-GlcNAc-(1-&gt;4)]-alpha-D-Man-(1-&gt;3)-[beta-D-GlcNAc-(1-&gt;2)-alpha-D-Man-(1-&gt;6)]-beta-D-Man-(1-&gt;4)-beta-D-GlcNAc-(1-&gt;4)-beta-D-GlcNAc}-L-asparaginyl-[protein] + UDP-N-acetyl-alpha-D-glucosamine = N(4)-{beta-D-GlcNAc-(1-&gt;2)-[beta-D-GlcNAc-(1-&gt;4)]-alpha-D-Man-(1-&gt;3)-[beta-D-GlcNAc-(1-&gt;2)-[beta-D-GlcNAc-(1-&gt;6)]-alpha-D-Man-(1-&gt;6)]-beta-D-Man-(1-&gt;4)-beta-D-GlcNAc-(1-&gt;4)-beta-D-GlcNAc}-L-asparaginyl-[protein] + UDP + H(+)</text>
        <dbReference type="Rhea" id="RHEA:16921"/>
        <dbReference type="Rhea" id="RHEA-COMP:14374"/>
        <dbReference type="Rhea" id="RHEA-COMP:14377"/>
        <dbReference type="ChEBI" id="CHEBI:15378"/>
        <dbReference type="ChEBI" id="CHEBI:57705"/>
        <dbReference type="ChEBI" id="CHEBI:58223"/>
        <dbReference type="ChEBI" id="CHEBI:139507"/>
        <dbReference type="ChEBI" id="CHEBI:139510"/>
        <dbReference type="EC" id="2.4.1.155"/>
    </reaction>
</comment>
<keyword evidence="12" id="KW-0325">Glycoprotein</keyword>
<evidence type="ECO:0000256" key="6">
    <source>
        <dbReference type="ARBA" id="ARBA00022679"/>
    </source>
</evidence>
<evidence type="ECO:0000313" key="15">
    <source>
        <dbReference type="EMBL" id="GAA40344.2"/>
    </source>
</evidence>
<keyword evidence="6 15" id="KW-0808">Transferase</keyword>
<evidence type="ECO:0000256" key="9">
    <source>
        <dbReference type="ARBA" id="ARBA00022989"/>
    </source>
</evidence>
<evidence type="ECO:0000259" key="14">
    <source>
        <dbReference type="Pfam" id="PF15024"/>
    </source>
</evidence>
<evidence type="ECO:0000256" key="5">
    <source>
        <dbReference type="ARBA" id="ARBA00022676"/>
    </source>
</evidence>
<evidence type="ECO:0000256" key="12">
    <source>
        <dbReference type="ARBA" id="ARBA00023180"/>
    </source>
</evidence>